<feature type="transmembrane region" description="Helical" evidence="7">
    <location>
        <begin position="319"/>
        <end position="337"/>
    </location>
</feature>
<evidence type="ECO:0000256" key="2">
    <source>
        <dbReference type="ARBA" id="ARBA00009045"/>
    </source>
</evidence>
<feature type="domain" description="Peptidase S54 rhomboid" evidence="8">
    <location>
        <begin position="202"/>
        <end position="335"/>
    </location>
</feature>
<dbReference type="PANTHER" id="PTHR43731">
    <property type="entry name" value="RHOMBOID PROTEASE"/>
    <property type="match status" value="1"/>
</dbReference>
<keyword evidence="5 7" id="KW-1133">Transmembrane helix</keyword>
<evidence type="ECO:0000313" key="9">
    <source>
        <dbReference type="EMBL" id="PRR81365.1"/>
    </source>
</evidence>
<evidence type="ECO:0000256" key="1">
    <source>
        <dbReference type="ARBA" id="ARBA00004141"/>
    </source>
</evidence>
<comment type="subcellular location">
    <subcellularLocation>
        <location evidence="1">Membrane</location>
        <topology evidence="1">Multi-pass membrane protein</topology>
    </subcellularLocation>
</comment>
<feature type="transmembrane region" description="Helical" evidence="7">
    <location>
        <begin position="153"/>
        <end position="173"/>
    </location>
</feature>
<dbReference type="InterPro" id="IPR022764">
    <property type="entry name" value="Peptidase_S54_rhomboid_dom"/>
</dbReference>
<dbReference type="InterPro" id="IPR050925">
    <property type="entry name" value="Rhomboid_protease_S54"/>
</dbReference>
<evidence type="ECO:0000256" key="5">
    <source>
        <dbReference type="ARBA" id="ARBA00022989"/>
    </source>
</evidence>
<evidence type="ECO:0000256" key="7">
    <source>
        <dbReference type="SAM" id="Phobius"/>
    </source>
</evidence>
<name>A0A2T0BBZ8_9CLOT</name>
<feature type="transmembrane region" description="Helical" evidence="7">
    <location>
        <begin position="204"/>
        <end position="229"/>
    </location>
</feature>
<reference evidence="9 10" key="1">
    <citation type="submission" date="2018-03" db="EMBL/GenBank/DDBJ databases">
        <title>Genome sequence of Clostridium luticellarii DSM 29923.</title>
        <authorList>
            <person name="Poehlein A."/>
            <person name="Daniel R."/>
        </authorList>
    </citation>
    <scope>NUCLEOTIDE SEQUENCE [LARGE SCALE GENOMIC DNA]</scope>
    <source>
        <strain evidence="9 10">DSM 29923</strain>
    </source>
</reference>
<dbReference type="OrthoDB" id="9813074at2"/>
<dbReference type="GO" id="GO:0016020">
    <property type="term" value="C:membrane"/>
    <property type="evidence" value="ECO:0007669"/>
    <property type="project" value="UniProtKB-SubCell"/>
</dbReference>
<keyword evidence="4 9" id="KW-0378">Hydrolase</keyword>
<dbReference type="GO" id="GO:0006508">
    <property type="term" value="P:proteolysis"/>
    <property type="evidence" value="ECO:0007669"/>
    <property type="project" value="UniProtKB-KW"/>
</dbReference>
<feature type="transmembrane region" description="Helical" evidence="7">
    <location>
        <begin position="295"/>
        <end position="313"/>
    </location>
</feature>
<comment type="caution">
    <text evidence="9">The sequence shown here is derived from an EMBL/GenBank/DDBJ whole genome shotgun (WGS) entry which is preliminary data.</text>
</comment>
<dbReference type="EMBL" id="PVXP01000071">
    <property type="protein sequence ID" value="PRR81365.1"/>
    <property type="molecule type" value="Genomic_DNA"/>
</dbReference>
<dbReference type="AlphaFoldDB" id="A0A2T0BBZ8"/>
<evidence type="ECO:0000313" key="10">
    <source>
        <dbReference type="Proteomes" id="UP000237798"/>
    </source>
</evidence>
<accession>A0A2T0BBZ8</accession>
<organism evidence="9 10">
    <name type="scientific">Clostridium luticellarii</name>
    <dbReference type="NCBI Taxonomy" id="1691940"/>
    <lineage>
        <taxon>Bacteria</taxon>
        <taxon>Bacillati</taxon>
        <taxon>Bacillota</taxon>
        <taxon>Clostridia</taxon>
        <taxon>Eubacteriales</taxon>
        <taxon>Clostridiaceae</taxon>
        <taxon>Clostridium</taxon>
    </lineage>
</organism>
<dbReference type="PANTHER" id="PTHR43731:SF14">
    <property type="entry name" value="PRESENILIN-ASSOCIATED RHOMBOID-LIKE PROTEIN, MITOCHONDRIAL"/>
    <property type="match status" value="1"/>
</dbReference>
<gene>
    <name evidence="9" type="primary">gluP</name>
    <name evidence="9" type="ORF">CLLU_31430</name>
</gene>
<dbReference type="Pfam" id="PF01694">
    <property type="entry name" value="Rhomboid"/>
    <property type="match status" value="1"/>
</dbReference>
<keyword evidence="10" id="KW-1185">Reference proteome</keyword>
<comment type="similarity">
    <text evidence="2">Belongs to the peptidase S54 family.</text>
</comment>
<dbReference type="Proteomes" id="UP000237798">
    <property type="component" value="Unassembled WGS sequence"/>
</dbReference>
<evidence type="ECO:0000256" key="6">
    <source>
        <dbReference type="ARBA" id="ARBA00023136"/>
    </source>
</evidence>
<feature type="transmembrane region" description="Helical" evidence="7">
    <location>
        <begin position="267"/>
        <end position="283"/>
    </location>
</feature>
<dbReference type="RefSeq" id="WP_106010697.1">
    <property type="nucleotide sequence ID" value="NZ_PVXP01000071.1"/>
</dbReference>
<dbReference type="InterPro" id="IPR035952">
    <property type="entry name" value="Rhomboid-like_sf"/>
</dbReference>
<evidence type="ECO:0000256" key="4">
    <source>
        <dbReference type="ARBA" id="ARBA00022801"/>
    </source>
</evidence>
<evidence type="ECO:0000259" key="8">
    <source>
        <dbReference type="Pfam" id="PF01694"/>
    </source>
</evidence>
<dbReference type="Gene3D" id="1.20.1540.10">
    <property type="entry name" value="Rhomboid-like"/>
    <property type="match status" value="1"/>
</dbReference>
<proteinExistence type="inferred from homology"/>
<sequence length="341" mass="38382">MNSYVDGLIDRLYKIYNFNIIEIEQHTGVCSKWAVYSQAEDGNTLNVMLFSNIKDYEDIAVEDIIYSLQRSLQNESIKLIQVVIDKKYGVTQDINNPQWDYKVNPHCGMILIRPDLNQVVYCTEDAKNLAVQISGALHYVRQKDRKAINGREISKFIVTYILIALNVLVYFMTSYLSGNIFDSNLNVLVFMGAKVNSLIDSGQYYRLFSCMFLHAGIVHLGVNMYSLYIMGTFIEKIYGRFKYIIIYFISGIISSITSYIFSPSISVGASGAIFGLLGAALIFALKMKHQIGKEFIMNIMSVIAVNLIIGFSIANVDNFGHLGGLVGGIVMSWLLTLDKFS</sequence>
<dbReference type="SUPFAM" id="SSF144091">
    <property type="entry name" value="Rhomboid-like"/>
    <property type="match status" value="1"/>
</dbReference>
<keyword evidence="9" id="KW-0645">Protease</keyword>
<feature type="transmembrane region" description="Helical" evidence="7">
    <location>
        <begin position="241"/>
        <end position="261"/>
    </location>
</feature>
<dbReference type="GO" id="GO:0004252">
    <property type="term" value="F:serine-type endopeptidase activity"/>
    <property type="evidence" value="ECO:0007669"/>
    <property type="project" value="InterPro"/>
</dbReference>
<protein>
    <submittedName>
        <fullName evidence="9">Rhomboid protease GluP</fullName>
        <ecNumber evidence="9">3.4.21.105</ecNumber>
    </submittedName>
</protein>
<keyword evidence="3 7" id="KW-0812">Transmembrane</keyword>
<evidence type="ECO:0000256" key="3">
    <source>
        <dbReference type="ARBA" id="ARBA00022692"/>
    </source>
</evidence>
<dbReference type="EC" id="3.4.21.105" evidence="9"/>
<keyword evidence="6 7" id="KW-0472">Membrane</keyword>